<evidence type="ECO:0000313" key="1">
    <source>
        <dbReference type="EMBL" id="MCE3215199.1"/>
    </source>
</evidence>
<name>A0ABS8WUC2_DATST</name>
<comment type="caution">
    <text evidence="1">The sequence shown here is derived from an EMBL/GenBank/DDBJ whole genome shotgun (WGS) entry which is preliminary data.</text>
</comment>
<reference evidence="1 2" key="1">
    <citation type="journal article" date="2021" name="BMC Genomics">
        <title>Datura genome reveals duplications of psychoactive alkaloid biosynthetic genes and high mutation rate following tissue culture.</title>
        <authorList>
            <person name="Rajewski A."/>
            <person name="Carter-House D."/>
            <person name="Stajich J."/>
            <person name="Litt A."/>
        </authorList>
    </citation>
    <scope>NUCLEOTIDE SEQUENCE [LARGE SCALE GENOMIC DNA]</scope>
    <source>
        <strain evidence="1">AR-01</strain>
    </source>
</reference>
<dbReference type="Proteomes" id="UP000823775">
    <property type="component" value="Unassembled WGS sequence"/>
</dbReference>
<keyword evidence="2" id="KW-1185">Reference proteome</keyword>
<gene>
    <name evidence="1" type="ORF">HAX54_001241</name>
</gene>
<dbReference type="EMBL" id="JACEIK010010455">
    <property type="protein sequence ID" value="MCE3215199.1"/>
    <property type="molecule type" value="Genomic_DNA"/>
</dbReference>
<proteinExistence type="predicted"/>
<protein>
    <submittedName>
        <fullName evidence="1">Uncharacterized protein</fullName>
    </submittedName>
</protein>
<evidence type="ECO:0000313" key="2">
    <source>
        <dbReference type="Proteomes" id="UP000823775"/>
    </source>
</evidence>
<sequence length="103" mass="11946">MKSYGLKFGQCCATACRSSRSATCRKMYSPRHRDKGKAPMGIDTYQESNLEEEKRISQLFFGLEGMEAYYISFKEKRAIIEEAKFNVDSFKADFLDVDQKFQI</sequence>
<accession>A0ABS8WUC2</accession>
<organism evidence="1 2">
    <name type="scientific">Datura stramonium</name>
    <name type="common">Jimsonweed</name>
    <name type="synonym">Common thornapple</name>
    <dbReference type="NCBI Taxonomy" id="4076"/>
    <lineage>
        <taxon>Eukaryota</taxon>
        <taxon>Viridiplantae</taxon>
        <taxon>Streptophyta</taxon>
        <taxon>Embryophyta</taxon>
        <taxon>Tracheophyta</taxon>
        <taxon>Spermatophyta</taxon>
        <taxon>Magnoliopsida</taxon>
        <taxon>eudicotyledons</taxon>
        <taxon>Gunneridae</taxon>
        <taxon>Pentapetalae</taxon>
        <taxon>asterids</taxon>
        <taxon>lamiids</taxon>
        <taxon>Solanales</taxon>
        <taxon>Solanaceae</taxon>
        <taxon>Solanoideae</taxon>
        <taxon>Datureae</taxon>
        <taxon>Datura</taxon>
    </lineage>
</organism>